<dbReference type="KEGG" id="hazt:108668167"/>
<organism evidence="3 4">
    <name type="scientific">Hyalella azteca</name>
    <name type="common">Amphipod</name>
    <dbReference type="NCBI Taxonomy" id="294128"/>
    <lineage>
        <taxon>Eukaryota</taxon>
        <taxon>Metazoa</taxon>
        <taxon>Ecdysozoa</taxon>
        <taxon>Arthropoda</taxon>
        <taxon>Crustacea</taxon>
        <taxon>Multicrustacea</taxon>
        <taxon>Malacostraca</taxon>
        <taxon>Eumalacostraca</taxon>
        <taxon>Peracarida</taxon>
        <taxon>Amphipoda</taxon>
        <taxon>Senticaudata</taxon>
        <taxon>Talitrida</taxon>
        <taxon>Talitroidea</taxon>
        <taxon>Hyalellidae</taxon>
        <taxon>Hyalella</taxon>
    </lineage>
</organism>
<dbReference type="PANTHER" id="PTHR21222">
    <property type="entry name" value="MIT DOMAIN-CONTAINING PROTEIN 1"/>
    <property type="match status" value="1"/>
</dbReference>
<dbReference type="InterPro" id="IPR038113">
    <property type="entry name" value="MITD1_C_sf"/>
</dbReference>
<keyword evidence="3" id="KW-1185">Reference proteome</keyword>
<dbReference type="Pfam" id="PF04212">
    <property type="entry name" value="MIT"/>
    <property type="match status" value="1"/>
</dbReference>
<accession>A0A8B7NB59</accession>
<sequence length="252" mass="28378">MSKSSNTVPVPDIEPSAAQVLCRAVQLDQEKKYSEAVTCYEQGIRLLLQAAKGVHDAKKRDHYKKKIEEYLARAENLKQLNADAKKLQKHTRIEIGEGDKGYSYGTLLLPYLDSNLTSVTVEDPYIRTTSQLYNLQRFSEALIAGAPNFRSLHLVTSCGGQSTSGQAEVQKKGLQEISEALALHNVSFTYCFSESLHDRDIKLDNGWTIQIGRGLDYFQRLDRNRFSIGSGDYNLRPCRQTTVDIFHTSALR</sequence>
<dbReference type="SUPFAM" id="SSF116846">
    <property type="entry name" value="MIT domain"/>
    <property type="match status" value="1"/>
</dbReference>
<feature type="coiled-coil region" evidence="1">
    <location>
        <begin position="60"/>
        <end position="87"/>
    </location>
</feature>
<dbReference type="GeneID" id="108668167"/>
<feature type="domain" description="MIT" evidence="2">
    <location>
        <begin position="10"/>
        <end position="89"/>
    </location>
</feature>
<dbReference type="GO" id="GO:0061952">
    <property type="term" value="P:midbody abscission"/>
    <property type="evidence" value="ECO:0007669"/>
    <property type="project" value="TreeGrafter"/>
</dbReference>
<evidence type="ECO:0000259" key="2">
    <source>
        <dbReference type="SMART" id="SM00745"/>
    </source>
</evidence>
<keyword evidence="1" id="KW-0175">Coiled coil</keyword>
<dbReference type="PANTHER" id="PTHR21222:SF1">
    <property type="entry name" value="MIT DOMAIN-CONTAINING PROTEIN 1"/>
    <property type="match status" value="1"/>
</dbReference>
<name>A0A8B7NB59_HYAAZ</name>
<dbReference type="SMART" id="SM00745">
    <property type="entry name" value="MIT"/>
    <property type="match status" value="1"/>
</dbReference>
<dbReference type="Gene3D" id="3.30.870.30">
    <property type="entry name" value="MITD, C-terminal phospholipase D-like domain"/>
    <property type="match status" value="1"/>
</dbReference>
<gene>
    <name evidence="4" type="primary">LOC108668167</name>
</gene>
<proteinExistence type="predicted"/>
<reference evidence="4" key="1">
    <citation type="submission" date="2025-08" db="UniProtKB">
        <authorList>
            <consortium name="RefSeq"/>
        </authorList>
    </citation>
    <scope>IDENTIFICATION</scope>
    <source>
        <tissue evidence="4">Whole organism</tissue>
    </source>
</reference>
<dbReference type="InterPro" id="IPR032341">
    <property type="entry name" value="MITD1_C"/>
</dbReference>
<evidence type="ECO:0000313" key="3">
    <source>
        <dbReference type="Proteomes" id="UP000694843"/>
    </source>
</evidence>
<dbReference type="InterPro" id="IPR007330">
    <property type="entry name" value="MIT_dom"/>
</dbReference>
<dbReference type="InterPro" id="IPR036181">
    <property type="entry name" value="MIT_dom_sf"/>
</dbReference>
<dbReference type="Gene3D" id="1.20.58.80">
    <property type="entry name" value="Phosphotransferase system, lactose/cellobiose-type IIA subunit"/>
    <property type="match status" value="1"/>
</dbReference>
<dbReference type="Pfam" id="PF16565">
    <property type="entry name" value="MIT_C"/>
    <property type="match status" value="1"/>
</dbReference>
<evidence type="ECO:0000313" key="4">
    <source>
        <dbReference type="RefSeq" id="XP_018010820.1"/>
    </source>
</evidence>
<dbReference type="OrthoDB" id="19553at2759"/>
<dbReference type="InterPro" id="IPR052817">
    <property type="entry name" value="MIT_domain_contain_protein1"/>
</dbReference>
<dbReference type="GO" id="GO:0030496">
    <property type="term" value="C:midbody"/>
    <property type="evidence" value="ECO:0007669"/>
    <property type="project" value="TreeGrafter"/>
</dbReference>
<evidence type="ECO:0000256" key="1">
    <source>
        <dbReference type="SAM" id="Coils"/>
    </source>
</evidence>
<dbReference type="AlphaFoldDB" id="A0A8B7NB59"/>
<dbReference type="Proteomes" id="UP000694843">
    <property type="component" value="Unplaced"/>
</dbReference>
<dbReference type="OMA" id="FYKASNP"/>
<dbReference type="RefSeq" id="XP_018010820.1">
    <property type="nucleotide sequence ID" value="XM_018155331.2"/>
</dbReference>
<protein>
    <submittedName>
        <fullName evidence="4">MIT domain-containing protein 1</fullName>
    </submittedName>
</protein>